<keyword evidence="4" id="KW-0732">Signal</keyword>
<comment type="similarity">
    <text evidence="2">Belongs to the hyi family.</text>
</comment>
<feature type="domain" description="Xylose isomerase-like TIM barrel" evidence="5">
    <location>
        <begin position="60"/>
        <end position="302"/>
    </location>
</feature>
<evidence type="ECO:0000256" key="2">
    <source>
        <dbReference type="PIRNR" id="PIRNR006241"/>
    </source>
</evidence>
<dbReference type="EMBL" id="CP036279">
    <property type="protein sequence ID" value="QDU64365.1"/>
    <property type="molecule type" value="Genomic_DNA"/>
</dbReference>
<dbReference type="RefSeq" id="WP_145262523.1">
    <property type="nucleotide sequence ID" value="NZ_CP036279.1"/>
</dbReference>
<gene>
    <name evidence="6" type="primary">hyi_2</name>
    <name evidence="6" type="ORF">Pan216_52550</name>
</gene>
<evidence type="ECO:0000313" key="7">
    <source>
        <dbReference type="Proteomes" id="UP000317093"/>
    </source>
</evidence>
<dbReference type="EC" id="5.3.1.22" evidence="6"/>
<evidence type="ECO:0000313" key="6">
    <source>
        <dbReference type="EMBL" id="QDU64365.1"/>
    </source>
</evidence>
<sequence length="306" mass="34031" precursor="true">MNRRKFLAAGAMAATAPLLWNSARAGDPATSTGAKFKLKYAPHFGMFKALAGNDPIDQLKFAADQGFTAWEDNGMMRKPVELQEKIAKTMGDLGMTMGVFVSFSGFGKSDFVSNTSKDYQNTLRDSMKKAVEVAKRVNAKWSTVVPGNTTQKLEYDYQMANCVENLKVMSEVCEPAGMVMVLEPLNWWANHPGLFLTKIPQAYSICKAVNSPSCKILDDLYHQQITEGNLIPNMDKAWSEIAYFQVGDNPGRKEPLTGEINYRNVFKHIYDKGFDGVVGMEHGVSGKGKEGEQTLIEAYRWCDNFS</sequence>
<dbReference type="SUPFAM" id="SSF51658">
    <property type="entry name" value="Xylose isomerase-like"/>
    <property type="match status" value="1"/>
</dbReference>
<dbReference type="PANTHER" id="PTHR43489">
    <property type="entry name" value="ISOMERASE"/>
    <property type="match status" value="1"/>
</dbReference>
<dbReference type="GO" id="GO:0008903">
    <property type="term" value="F:hydroxypyruvate isomerase activity"/>
    <property type="evidence" value="ECO:0007669"/>
    <property type="project" value="UniProtKB-EC"/>
</dbReference>
<dbReference type="InterPro" id="IPR036237">
    <property type="entry name" value="Xyl_isomerase-like_sf"/>
</dbReference>
<protein>
    <submittedName>
        <fullName evidence="6">Hydroxypyruvate isomerase</fullName>
        <ecNumber evidence="6">5.3.1.22</ecNumber>
    </submittedName>
</protein>
<evidence type="ECO:0000256" key="1">
    <source>
        <dbReference type="ARBA" id="ARBA00023235"/>
    </source>
</evidence>
<feature type="chain" id="PRO_5022044724" evidence="4">
    <location>
        <begin position="26"/>
        <end position="306"/>
    </location>
</feature>
<dbReference type="Proteomes" id="UP000317093">
    <property type="component" value="Chromosome"/>
</dbReference>
<evidence type="ECO:0000259" key="5">
    <source>
        <dbReference type="Pfam" id="PF01261"/>
    </source>
</evidence>
<dbReference type="InterPro" id="IPR050417">
    <property type="entry name" value="Sugar_Epim/Isomerase"/>
</dbReference>
<dbReference type="Gene3D" id="3.20.20.150">
    <property type="entry name" value="Divalent-metal-dependent TIM barrel enzymes"/>
    <property type="match status" value="1"/>
</dbReference>
<accession>A0A518BBJ8</accession>
<dbReference type="OrthoDB" id="9786584at2"/>
<dbReference type="Pfam" id="PF01261">
    <property type="entry name" value="AP_endonuc_2"/>
    <property type="match status" value="1"/>
</dbReference>
<feature type="signal peptide" evidence="4">
    <location>
        <begin position="1"/>
        <end position="25"/>
    </location>
</feature>
<name>A0A518BBJ8_9BACT</name>
<keyword evidence="7" id="KW-1185">Reference proteome</keyword>
<evidence type="ECO:0000256" key="3">
    <source>
        <dbReference type="PIRSR" id="PIRSR006241-50"/>
    </source>
</evidence>
<reference evidence="6 7" key="1">
    <citation type="submission" date="2019-02" db="EMBL/GenBank/DDBJ databases">
        <title>Deep-cultivation of Planctomycetes and their phenomic and genomic characterization uncovers novel biology.</title>
        <authorList>
            <person name="Wiegand S."/>
            <person name="Jogler M."/>
            <person name="Boedeker C."/>
            <person name="Pinto D."/>
            <person name="Vollmers J."/>
            <person name="Rivas-Marin E."/>
            <person name="Kohn T."/>
            <person name="Peeters S.H."/>
            <person name="Heuer A."/>
            <person name="Rast P."/>
            <person name="Oberbeckmann S."/>
            <person name="Bunk B."/>
            <person name="Jeske O."/>
            <person name="Meyerdierks A."/>
            <person name="Storesund J.E."/>
            <person name="Kallscheuer N."/>
            <person name="Luecker S."/>
            <person name="Lage O.M."/>
            <person name="Pohl T."/>
            <person name="Merkel B.J."/>
            <person name="Hornburger P."/>
            <person name="Mueller R.-W."/>
            <person name="Bruemmer F."/>
            <person name="Labrenz M."/>
            <person name="Spormann A.M."/>
            <person name="Op den Camp H."/>
            <person name="Overmann J."/>
            <person name="Amann R."/>
            <person name="Jetten M.S.M."/>
            <person name="Mascher T."/>
            <person name="Medema M.H."/>
            <person name="Devos D.P."/>
            <person name="Kaster A.-K."/>
            <person name="Ovreas L."/>
            <person name="Rohde M."/>
            <person name="Galperin M.Y."/>
            <person name="Jogler C."/>
        </authorList>
    </citation>
    <scope>NUCLEOTIDE SEQUENCE [LARGE SCALE GENOMIC DNA]</scope>
    <source>
        <strain evidence="6 7">Pan216</strain>
    </source>
</reference>
<proteinExistence type="inferred from homology"/>
<dbReference type="KEGG" id="knv:Pan216_52550"/>
<organism evidence="6 7">
    <name type="scientific">Kolteria novifilia</name>
    <dbReference type="NCBI Taxonomy" id="2527975"/>
    <lineage>
        <taxon>Bacteria</taxon>
        <taxon>Pseudomonadati</taxon>
        <taxon>Planctomycetota</taxon>
        <taxon>Planctomycetia</taxon>
        <taxon>Kolteriales</taxon>
        <taxon>Kolteriaceae</taxon>
        <taxon>Kolteria</taxon>
    </lineage>
</organism>
<feature type="active site" description="Proton donor/acceptor" evidence="3">
    <location>
        <position position="183"/>
    </location>
</feature>
<evidence type="ECO:0000256" key="4">
    <source>
        <dbReference type="SAM" id="SignalP"/>
    </source>
</evidence>
<dbReference type="InterPro" id="IPR013022">
    <property type="entry name" value="Xyl_isomerase-like_TIM-brl"/>
</dbReference>
<dbReference type="PIRSF" id="PIRSF006241">
    <property type="entry name" value="HyI"/>
    <property type="match status" value="1"/>
</dbReference>
<dbReference type="PANTHER" id="PTHR43489:SF3">
    <property type="entry name" value="XYLOSE ISOMERASE DOMAIN PROTEIN TIM BARREL"/>
    <property type="match status" value="1"/>
</dbReference>
<keyword evidence="6" id="KW-0670">Pyruvate</keyword>
<keyword evidence="1 2" id="KW-0413">Isomerase</keyword>
<dbReference type="AlphaFoldDB" id="A0A518BBJ8"/>
<feature type="active site" description="Proton donor/acceptor" evidence="3">
    <location>
        <position position="281"/>
    </location>
</feature>
<dbReference type="InterPro" id="IPR026040">
    <property type="entry name" value="HyI-like"/>
</dbReference>